<dbReference type="Gene3D" id="2.60.120.1140">
    <property type="entry name" value="Protein of unknown function DUF192"/>
    <property type="match status" value="1"/>
</dbReference>
<accession>A0A1G2CCH3</accession>
<dbReference type="Proteomes" id="UP000176287">
    <property type="component" value="Unassembled WGS sequence"/>
</dbReference>
<gene>
    <name evidence="1" type="ORF">A3B13_00105</name>
</gene>
<reference evidence="1 2" key="1">
    <citation type="journal article" date="2016" name="Nat. Commun.">
        <title>Thousands of microbial genomes shed light on interconnected biogeochemical processes in an aquifer system.</title>
        <authorList>
            <person name="Anantharaman K."/>
            <person name="Brown C.T."/>
            <person name="Hug L.A."/>
            <person name="Sharon I."/>
            <person name="Castelle C.J."/>
            <person name="Probst A.J."/>
            <person name="Thomas B.C."/>
            <person name="Singh A."/>
            <person name="Wilkins M.J."/>
            <person name="Karaoz U."/>
            <person name="Brodie E.L."/>
            <person name="Williams K.H."/>
            <person name="Hubbard S.S."/>
            <person name="Banfield J.F."/>
        </authorList>
    </citation>
    <scope>NUCLEOTIDE SEQUENCE [LARGE SCALE GENOMIC DNA]</scope>
</reference>
<protein>
    <recommendedName>
        <fullName evidence="3">DUF192 domain-containing protein</fullName>
    </recommendedName>
</protein>
<organism evidence="1 2">
    <name type="scientific">Candidatus Liptonbacteria bacterium RIFCSPLOWO2_01_FULL_45_15</name>
    <dbReference type="NCBI Taxonomy" id="1798649"/>
    <lineage>
        <taxon>Bacteria</taxon>
        <taxon>Candidatus Liptoniibacteriota</taxon>
    </lineage>
</organism>
<dbReference type="AlphaFoldDB" id="A0A1G2CCH3"/>
<proteinExistence type="predicted"/>
<sequence length="155" mass="17108">MNKTVIVILILVVIIVVLAIAASYAKPFFVESGKKILTVANQTFEVGIADNALTRAQGLSGRPSLGENEGLLFVFSSPGNYGFWMKGMNFPIDIVWINGDRVIGFSENIQPEPSKNILNFSIYYPPENVNKVLEINAGAVKKYNLWVGDMINLQK</sequence>
<evidence type="ECO:0000313" key="2">
    <source>
        <dbReference type="Proteomes" id="UP000176287"/>
    </source>
</evidence>
<dbReference type="InterPro" id="IPR038695">
    <property type="entry name" value="Saro_0823-like_sf"/>
</dbReference>
<evidence type="ECO:0008006" key="3">
    <source>
        <dbReference type="Google" id="ProtNLM"/>
    </source>
</evidence>
<evidence type="ECO:0000313" key="1">
    <source>
        <dbReference type="EMBL" id="OGY99078.1"/>
    </source>
</evidence>
<dbReference type="PANTHER" id="PTHR37953">
    <property type="entry name" value="UPF0127 PROTEIN MJ1496"/>
    <property type="match status" value="1"/>
</dbReference>
<dbReference type="Pfam" id="PF02643">
    <property type="entry name" value="DUF192"/>
    <property type="match status" value="1"/>
</dbReference>
<dbReference type="PANTHER" id="PTHR37953:SF1">
    <property type="entry name" value="UPF0127 PROTEIN MJ1496"/>
    <property type="match status" value="1"/>
</dbReference>
<dbReference type="EMBL" id="MHKZ01000045">
    <property type="protein sequence ID" value="OGY99078.1"/>
    <property type="molecule type" value="Genomic_DNA"/>
</dbReference>
<dbReference type="InterPro" id="IPR003795">
    <property type="entry name" value="DUF192"/>
</dbReference>
<comment type="caution">
    <text evidence="1">The sequence shown here is derived from an EMBL/GenBank/DDBJ whole genome shotgun (WGS) entry which is preliminary data.</text>
</comment>
<dbReference type="STRING" id="1798649.A3B13_00105"/>
<name>A0A1G2CCH3_9BACT</name>